<feature type="transmembrane region" description="Helical" evidence="7">
    <location>
        <begin position="99"/>
        <end position="118"/>
    </location>
</feature>
<keyword evidence="9" id="KW-1185">Reference proteome</keyword>
<reference evidence="8 9" key="1">
    <citation type="submission" date="2020-04" db="EMBL/GenBank/DDBJ databases">
        <title>Genome sequencing of Rosenbergiella species.</title>
        <authorList>
            <person name="Alvarez-Perez S."/>
            <person name="Lievens B."/>
        </authorList>
    </citation>
    <scope>NUCLEOTIDE SEQUENCE [LARGE SCALE GENOMIC DNA]</scope>
    <source>
        <strain evidence="8 9">CdVSA20.1</strain>
    </source>
</reference>
<protein>
    <submittedName>
        <fullName evidence="8">4-amino-4-deoxy-L-arabinose-phospho-UDP flippase</fullName>
    </submittedName>
</protein>
<keyword evidence="5 7" id="KW-1133">Transmembrane helix</keyword>
<proteinExistence type="predicted"/>
<keyword evidence="4 7" id="KW-0812">Transmembrane</keyword>
<evidence type="ECO:0000256" key="3">
    <source>
        <dbReference type="ARBA" id="ARBA00022475"/>
    </source>
</evidence>
<evidence type="ECO:0000256" key="5">
    <source>
        <dbReference type="ARBA" id="ARBA00022989"/>
    </source>
</evidence>
<evidence type="ECO:0000256" key="7">
    <source>
        <dbReference type="SAM" id="Phobius"/>
    </source>
</evidence>
<comment type="caution">
    <text evidence="8">The sequence shown here is derived from an EMBL/GenBank/DDBJ whole genome shotgun (WGS) entry which is preliminary data.</text>
</comment>
<dbReference type="InterPro" id="IPR000390">
    <property type="entry name" value="Small_drug/metabolite_transptr"/>
</dbReference>
<evidence type="ECO:0000313" key="8">
    <source>
        <dbReference type="EMBL" id="MBT0725870.1"/>
    </source>
</evidence>
<feature type="transmembrane region" description="Helical" evidence="7">
    <location>
        <begin position="74"/>
        <end position="93"/>
    </location>
</feature>
<evidence type="ECO:0000256" key="4">
    <source>
        <dbReference type="ARBA" id="ARBA00022692"/>
    </source>
</evidence>
<sequence length="125" mass="14091">MKKYYWIIASIGLVTLAQILLRLAAYRSGITLLSPTWLFSGKIETLYLLLGLGCYFLSVFSWTQALRSLPLSQAYPLLSISYILVWASSFLLPEEQKELSWQSLLGLGLIVAGVYFIVGTKRNNH</sequence>
<evidence type="ECO:0000256" key="6">
    <source>
        <dbReference type="ARBA" id="ARBA00023136"/>
    </source>
</evidence>
<dbReference type="Gene3D" id="1.10.3730.20">
    <property type="match status" value="1"/>
</dbReference>
<dbReference type="PANTHER" id="PTHR30561:SF9">
    <property type="entry name" value="4-AMINO-4-DEOXY-L-ARABINOSE-PHOSPHOUNDECAPRENOL FLIPPASE SUBUNIT ARNF-RELATED"/>
    <property type="match status" value="1"/>
</dbReference>
<dbReference type="Proteomes" id="UP000786875">
    <property type="component" value="Unassembled WGS sequence"/>
</dbReference>
<keyword evidence="2" id="KW-0813">Transport</keyword>
<name>A0ABS5T0J7_9GAMM</name>
<feature type="transmembrane region" description="Helical" evidence="7">
    <location>
        <begin position="45"/>
        <end position="62"/>
    </location>
</feature>
<evidence type="ECO:0000256" key="2">
    <source>
        <dbReference type="ARBA" id="ARBA00022448"/>
    </source>
</evidence>
<dbReference type="InterPro" id="IPR037185">
    <property type="entry name" value="EmrE-like"/>
</dbReference>
<organism evidence="8 9">
    <name type="scientific">Rosenbergiella australiborealis</name>
    <dbReference type="NCBI Taxonomy" id="1544696"/>
    <lineage>
        <taxon>Bacteria</taxon>
        <taxon>Pseudomonadati</taxon>
        <taxon>Pseudomonadota</taxon>
        <taxon>Gammaproteobacteria</taxon>
        <taxon>Enterobacterales</taxon>
        <taxon>Erwiniaceae</taxon>
        <taxon>Rosenbergiella</taxon>
    </lineage>
</organism>
<dbReference type="EMBL" id="JABBFO010000001">
    <property type="protein sequence ID" value="MBT0725870.1"/>
    <property type="molecule type" value="Genomic_DNA"/>
</dbReference>
<accession>A0ABS5T0J7</accession>
<feature type="transmembrane region" description="Helical" evidence="7">
    <location>
        <begin position="5"/>
        <end position="25"/>
    </location>
</feature>
<keyword evidence="6 7" id="KW-0472">Membrane</keyword>
<keyword evidence="3" id="KW-1003">Cell membrane</keyword>
<gene>
    <name evidence="8" type="ORF">HGT73_00405</name>
</gene>
<dbReference type="PANTHER" id="PTHR30561">
    <property type="entry name" value="SMR FAMILY PROTON-DEPENDENT DRUG EFFLUX TRANSPORTER SUGE"/>
    <property type="match status" value="1"/>
</dbReference>
<comment type="subcellular location">
    <subcellularLocation>
        <location evidence="1">Cell membrane</location>
        <topology evidence="1">Multi-pass membrane protein</topology>
    </subcellularLocation>
</comment>
<evidence type="ECO:0000313" key="9">
    <source>
        <dbReference type="Proteomes" id="UP000786875"/>
    </source>
</evidence>
<dbReference type="RefSeq" id="WP_214211630.1">
    <property type="nucleotide sequence ID" value="NZ_JABBFO010000001.1"/>
</dbReference>
<evidence type="ECO:0000256" key="1">
    <source>
        <dbReference type="ARBA" id="ARBA00004651"/>
    </source>
</evidence>
<dbReference type="SUPFAM" id="SSF103481">
    <property type="entry name" value="Multidrug resistance efflux transporter EmrE"/>
    <property type="match status" value="1"/>
</dbReference>